<keyword evidence="14" id="KW-1185">Reference proteome</keyword>
<dbReference type="Gene3D" id="3.40.190.10">
    <property type="entry name" value="Periplasmic binding protein-like II"/>
    <property type="match status" value="2"/>
</dbReference>
<evidence type="ECO:0000256" key="3">
    <source>
        <dbReference type="ARBA" id="ARBA00022448"/>
    </source>
</evidence>
<feature type="transmembrane region" description="Helical" evidence="10">
    <location>
        <begin position="279"/>
        <end position="297"/>
    </location>
</feature>
<feature type="domain" description="ABC transmembrane type-1" evidence="12">
    <location>
        <begin position="273"/>
        <end position="462"/>
    </location>
</feature>
<dbReference type="PANTHER" id="PTHR30614">
    <property type="entry name" value="MEMBRANE COMPONENT OF AMINO ACID ABC TRANSPORTER"/>
    <property type="match status" value="1"/>
</dbReference>
<keyword evidence="3 10" id="KW-0813">Transport</keyword>
<feature type="transmembrane region" description="Helical" evidence="10">
    <location>
        <begin position="342"/>
        <end position="359"/>
    </location>
</feature>
<feature type="signal peptide" evidence="11">
    <location>
        <begin position="1"/>
        <end position="27"/>
    </location>
</feature>
<evidence type="ECO:0000256" key="2">
    <source>
        <dbReference type="ARBA" id="ARBA00010333"/>
    </source>
</evidence>
<keyword evidence="7" id="KW-0029">Amino-acid transport</keyword>
<evidence type="ECO:0000256" key="6">
    <source>
        <dbReference type="ARBA" id="ARBA00022729"/>
    </source>
</evidence>
<sequence>MKKVLKLFVMIMLSFTCLSMFSVDAHAKEKVLTVGFDQECPPFGFVDNDKNFVGFDIDLAREAAKRLGYKLKLQPIDWDSKDMELDSGHIDCIWNAFTINGREDKYTWTKPYLNNSQVFVVRKSDKIKSHDDLKNKIVEVQKDSSAEAALESEEHRELAKSFKSMIKIGSYQTALLELEQGSVDAVAMDYYVARYMIKEKDTLTIVNENISKEQYGIGFKKGNTKLRDEIQKTVDAMKKDGTFNKISDKWFGSDVTTKKMTLPQIMYQLLDGMMKSLKIFFFTLLFSLPLGLFVALARMSKNKVIQNITKFYISIMRGTPLMLQMFVVYFGPFYLFNMPSPARGFAVIFAFVINYAAYFGEIFRSGIASMEKGQYEAAQLLGYSSFQTFFVIILPQVIKRILPSITNEVITLVKDTSLAFAIAYVEMFSQAKVIAANQKSMMPFVAAAIFYYVFNFIVAVLMEHCEKLMDYYD</sequence>
<evidence type="ECO:0000256" key="8">
    <source>
        <dbReference type="ARBA" id="ARBA00022989"/>
    </source>
</evidence>
<dbReference type="InterPro" id="IPR035906">
    <property type="entry name" value="MetI-like_sf"/>
</dbReference>
<comment type="subcellular location">
    <subcellularLocation>
        <location evidence="1 10">Cell membrane</location>
        <topology evidence="1 10">Multi-pass membrane protein</topology>
    </subcellularLocation>
</comment>
<dbReference type="GO" id="GO:0043190">
    <property type="term" value="C:ATP-binding cassette (ABC) transporter complex"/>
    <property type="evidence" value="ECO:0007669"/>
    <property type="project" value="InterPro"/>
</dbReference>
<reference evidence="13 14" key="1">
    <citation type="journal article" date="2015" name="Genome Announc.">
        <title>Expanding the biotechnology potential of lactobacilli through comparative genomics of 213 strains and associated genera.</title>
        <authorList>
            <person name="Sun Z."/>
            <person name="Harris H.M."/>
            <person name="McCann A."/>
            <person name="Guo C."/>
            <person name="Argimon S."/>
            <person name="Zhang W."/>
            <person name="Yang X."/>
            <person name="Jeffery I.B."/>
            <person name="Cooney J.C."/>
            <person name="Kagawa T.F."/>
            <person name="Liu W."/>
            <person name="Song Y."/>
            <person name="Salvetti E."/>
            <person name="Wrobel A."/>
            <person name="Rasinkangas P."/>
            <person name="Parkhill J."/>
            <person name="Rea M.C."/>
            <person name="O'Sullivan O."/>
            <person name="Ritari J."/>
            <person name="Douillard F.P."/>
            <person name="Paul Ross R."/>
            <person name="Yang R."/>
            <person name="Briner A.E."/>
            <person name="Felis G.E."/>
            <person name="de Vos W.M."/>
            <person name="Barrangou R."/>
            <person name="Klaenhammer T.R."/>
            <person name="Caufield P.W."/>
            <person name="Cui Y."/>
            <person name="Zhang H."/>
            <person name="O'Toole P.W."/>
        </authorList>
    </citation>
    <scope>NUCLEOTIDE SEQUENCE [LARGE SCALE GENOMIC DNA]</scope>
    <source>
        <strain evidence="13 14">DSM 20405</strain>
    </source>
</reference>
<name>A0A0R2HDU7_9FIRM</name>
<dbReference type="InterPro" id="IPR010065">
    <property type="entry name" value="AA_ABC_transptr_permease_3TM"/>
</dbReference>
<dbReference type="NCBIfam" id="TIGR01726">
    <property type="entry name" value="HEQRo_perm_3TM"/>
    <property type="match status" value="1"/>
</dbReference>
<dbReference type="GO" id="GO:0015276">
    <property type="term" value="F:ligand-gated monoatomic ion channel activity"/>
    <property type="evidence" value="ECO:0007669"/>
    <property type="project" value="InterPro"/>
</dbReference>
<comment type="similarity">
    <text evidence="10">Belongs to the binding-protein-dependent transport system permease family.</text>
</comment>
<dbReference type="Pfam" id="PF00497">
    <property type="entry name" value="SBP_bac_3"/>
    <property type="match status" value="1"/>
</dbReference>
<evidence type="ECO:0000256" key="10">
    <source>
        <dbReference type="RuleBase" id="RU363032"/>
    </source>
</evidence>
<keyword evidence="5 10" id="KW-0812">Transmembrane</keyword>
<dbReference type="SUPFAM" id="SSF161098">
    <property type="entry name" value="MetI-like"/>
    <property type="match status" value="1"/>
</dbReference>
<feature type="transmembrane region" description="Helical" evidence="10">
    <location>
        <begin position="380"/>
        <end position="398"/>
    </location>
</feature>
<dbReference type="CDD" id="cd00996">
    <property type="entry name" value="PBP2_AatB_like"/>
    <property type="match status" value="1"/>
</dbReference>
<dbReference type="EMBL" id="JQBL01000007">
    <property type="protein sequence ID" value="KRN50635.1"/>
    <property type="molecule type" value="Genomic_DNA"/>
</dbReference>
<comment type="similarity">
    <text evidence="2">Belongs to the bacterial solute-binding protein 3 family.</text>
</comment>
<keyword evidence="9 10" id="KW-0472">Membrane</keyword>
<dbReference type="AlphaFoldDB" id="A0A0R2HDU7"/>
<evidence type="ECO:0000256" key="9">
    <source>
        <dbReference type="ARBA" id="ARBA00023136"/>
    </source>
</evidence>
<feature type="chain" id="PRO_5006417705" evidence="11">
    <location>
        <begin position="28"/>
        <end position="473"/>
    </location>
</feature>
<evidence type="ECO:0000256" key="7">
    <source>
        <dbReference type="ARBA" id="ARBA00022970"/>
    </source>
</evidence>
<dbReference type="PANTHER" id="PTHR30614:SF0">
    <property type="entry name" value="L-CYSTINE TRANSPORT SYSTEM PERMEASE PROTEIN TCYL"/>
    <property type="match status" value="1"/>
</dbReference>
<dbReference type="Pfam" id="PF00528">
    <property type="entry name" value="BPD_transp_1"/>
    <property type="match status" value="1"/>
</dbReference>
<accession>A0A0R2HDU7</accession>
<keyword evidence="8 10" id="KW-1133">Transmembrane helix</keyword>
<dbReference type="InterPro" id="IPR000515">
    <property type="entry name" value="MetI-like"/>
</dbReference>
<keyword evidence="6 11" id="KW-0732">Signal</keyword>
<dbReference type="SMART" id="SM00062">
    <property type="entry name" value="PBPb"/>
    <property type="match status" value="1"/>
</dbReference>
<dbReference type="PATRIC" id="fig|1410657.5.peg.2016"/>
<dbReference type="Proteomes" id="UP000051841">
    <property type="component" value="Unassembled WGS sequence"/>
</dbReference>
<evidence type="ECO:0000313" key="13">
    <source>
        <dbReference type="EMBL" id="KRN50635.1"/>
    </source>
</evidence>
<comment type="caution">
    <text evidence="13">The sequence shown here is derived from an EMBL/GenBank/DDBJ whole genome shotgun (WGS) entry which is preliminary data.</text>
</comment>
<evidence type="ECO:0000259" key="12">
    <source>
        <dbReference type="PROSITE" id="PS50928"/>
    </source>
</evidence>
<dbReference type="RefSeq" id="WP_080692666.1">
    <property type="nucleotide sequence ID" value="NZ_JNKN01000007.1"/>
</dbReference>
<dbReference type="SMART" id="SM00079">
    <property type="entry name" value="PBPe"/>
    <property type="match status" value="1"/>
</dbReference>
<dbReference type="InterPro" id="IPR043429">
    <property type="entry name" value="ArtM/GltK/GlnP/TcyL/YhdX-like"/>
</dbReference>
<dbReference type="InterPro" id="IPR001320">
    <property type="entry name" value="Iontro_rcpt_C"/>
</dbReference>
<organism evidence="13 14">
    <name type="scientific">Kandleria vitulina DSM 20405</name>
    <dbReference type="NCBI Taxonomy" id="1410657"/>
    <lineage>
        <taxon>Bacteria</taxon>
        <taxon>Bacillati</taxon>
        <taxon>Bacillota</taxon>
        <taxon>Erysipelotrichia</taxon>
        <taxon>Erysipelotrichales</taxon>
        <taxon>Coprobacillaceae</taxon>
        <taxon>Kandleria</taxon>
    </lineage>
</organism>
<dbReference type="InterPro" id="IPR018313">
    <property type="entry name" value="SBP_3_CS"/>
</dbReference>
<dbReference type="PROSITE" id="PS50928">
    <property type="entry name" value="ABC_TM1"/>
    <property type="match status" value="1"/>
</dbReference>
<dbReference type="Gene3D" id="1.10.3720.10">
    <property type="entry name" value="MetI-like"/>
    <property type="match status" value="1"/>
</dbReference>
<dbReference type="InterPro" id="IPR001638">
    <property type="entry name" value="Solute-binding_3/MltF_N"/>
</dbReference>
<feature type="transmembrane region" description="Helical" evidence="10">
    <location>
        <begin position="442"/>
        <end position="462"/>
    </location>
</feature>
<dbReference type="GO" id="GO:0006865">
    <property type="term" value="P:amino acid transport"/>
    <property type="evidence" value="ECO:0007669"/>
    <property type="project" value="UniProtKB-KW"/>
</dbReference>
<protein>
    <submittedName>
        <fullName evidence="13">Amino acid ABC transporter permease</fullName>
    </submittedName>
</protein>
<dbReference type="SUPFAM" id="SSF53850">
    <property type="entry name" value="Periplasmic binding protein-like II"/>
    <property type="match status" value="1"/>
</dbReference>
<dbReference type="PROSITE" id="PS01039">
    <property type="entry name" value="SBP_BACTERIAL_3"/>
    <property type="match status" value="1"/>
</dbReference>
<evidence type="ECO:0000256" key="4">
    <source>
        <dbReference type="ARBA" id="ARBA00022475"/>
    </source>
</evidence>
<keyword evidence="4" id="KW-1003">Cell membrane</keyword>
<gene>
    <name evidence="13" type="ORF">IV49_GL001954</name>
</gene>
<evidence type="ECO:0000256" key="11">
    <source>
        <dbReference type="SAM" id="SignalP"/>
    </source>
</evidence>
<evidence type="ECO:0000256" key="1">
    <source>
        <dbReference type="ARBA" id="ARBA00004651"/>
    </source>
</evidence>
<evidence type="ECO:0000256" key="5">
    <source>
        <dbReference type="ARBA" id="ARBA00022692"/>
    </source>
</evidence>
<evidence type="ECO:0000313" key="14">
    <source>
        <dbReference type="Proteomes" id="UP000051841"/>
    </source>
</evidence>
<dbReference type="CDD" id="cd06261">
    <property type="entry name" value="TM_PBP2"/>
    <property type="match status" value="1"/>
</dbReference>
<proteinExistence type="inferred from homology"/>
<feature type="transmembrane region" description="Helical" evidence="10">
    <location>
        <begin position="318"/>
        <end position="336"/>
    </location>
</feature>